<dbReference type="InterPro" id="IPR014284">
    <property type="entry name" value="RNA_pol_sigma-70_dom"/>
</dbReference>
<dbReference type="GO" id="GO:0003677">
    <property type="term" value="F:DNA binding"/>
    <property type="evidence" value="ECO:0007669"/>
    <property type="project" value="InterPro"/>
</dbReference>
<comment type="similarity">
    <text evidence="1">Belongs to the sigma-70 factor family. ECF subfamily.</text>
</comment>
<keyword evidence="8" id="KW-1185">Reference proteome</keyword>
<accession>A0A4U3MG02</accession>
<sequence length="178" mass="19742">MSCVIRAPLAGLLGVDDPETRFTDLYDRHYRAVLGYALLRADRAAAEDVVGETFLIAWRRLADLPPEPLPWLLGVARNLLRKQRDSGIRAERLLAYLPARAAPDVADQVTEREAALIVLAAMAEADAEALILTSWYGLTPREAAKIAGCATGTFTVRLHRARRRLTEALRPRTLQEQS</sequence>
<dbReference type="InterPro" id="IPR039425">
    <property type="entry name" value="RNA_pol_sigma-70-like"/>
</dbReference>
<evidence type="ECO:0000259" key="6">
    <source>
        <dbReference type="Pfam" id="PF08281"/>
    </source>
</evidence>
<gene>
    <name evidence="7" type="ORF">FDA94_17815</name>
</gene>
<dbReference type="GO" id="GO:0006352">
    <property type="term" value="P:DNA-templated transcription initiation"/>
    <property type="evidence" value="ECO:0007669"/>
    <property type="project" value="InterPro"/>
</dbReference>
<dbReference type="Pfam" id="PF04542">
    <property type="entry name" value="Sigma70_r2"/>
    <property type="match status" value="1"/>
</dbReference>
<dbReference type="GO" id="GO:0016987">
    <property type="term" value="F:sigma factor activity"/>
    <property type="evidence" value="ECO:0007669"/>
    <property type="project" value="UniProtKB-KW"/>
</dbReference>
<dbReference type="OrthoDB" id="4184921at2"/>
<organism evidence="7 8">
    <name type="scientific">Herbidospora galbida</name>
    <dbReference type="NCBI Taxonomy" id="2575442"/>
    <lineage>
        <taxon>Bacteria</taxon>
        <taxon>Bacillati</taxon>
        <taxon>Actinomycetota</taxon>
        <taxon>Actinomycetes</taxon>
        <taxon>Streptosporangiales</taxon>
        <taxon>Streptosporangiaceae</taxon>
        <taxon>Herbidospora</taxon>
    </lineage>
</organism>
<dbReference type="Gene3D" id="1.10.1740.10">
    <property type="match status" value="1"/>
</dbReference>
<dbReference type="AlphaFoldDB" id="A0A4U3MG02"/>
<dbReference type="Proteomes" id="UP000308705">
    <property type="component" value="Unassembled WGS sequence"/>
</dbReference>
<dbReference type="Pfam" id="PF08281">
    <property type="entry name" value="Sigma70_r4_2"/>
    <property type="match status" value="1"/>
</dbReference>
<name>A0A4U3MG02_9ACTN</name>
<evidence type="ECO:0000313" key="8">
    <source>
        <dbReference type="Proteomes" id="UP000308705"/>
    </source>
</evidence>
<keyword evidence="3" id="KW-0731">Sigma factor</keyword>
<dbReference type="SUPFAM" id="SSF88659">
    <property type="entry name" value="Sigma3 and sigma4 domains of RNA polymerase sigma factors"/>
    <property type="match status" value="1"/>
</dbReference>
<reference evidence="7 8" key="1">
    <citation type="submission" date="2019-04" db="EMBL/GenBank/DDBJ databases">
        <title>Herbidospora sp. NEAU-GS14.nov., a novel actinomycete isolated from soil.</title>
        <authorList>
            <person name="Han L."/>
        </authorList>
    </citation>
    <scope>NUCLEOTIDE SEQUENCE [LARGE SCALE GENOMIC DNA]</scope>
    <source>
        <strain evidence="7 8">NEAU-GS14</strain>
    </source>
</reference>
<evidence type="ECO:0000256" key="2">
    <source>
        <dbReference type="ARBA" id="ARBA00023015"/>
    </source>
</evidence>
<evidence type="ECO:0000256" key="1">
    <source>
        <dbReference type="ARBA" id="ARBA00010641"/>
    </source>
</evidence>
<dbReference type="InterPro" id="IPR013325">
    <property type="entry name" value="RNA_pol_sigma_r2"/>
</dbReference>
<evidence type="ECO:0000313" key="7">
    <source>
        <dbReference type="EMBL" id="TKK87362.1"/>
    </source>
</evidence>
<comment type="caution">
    <text evidence="7">The sequence shown here is derived from an EMBL/GenBank/DDBJ whole genome shotgun (WGS) entry which is preliminary data.</text>
</comment>
<dbReference type="Gene3D" id="1.10.10.10">
    <property type="entry name" value="Winged helix-like DNA-binding domain superfamily/Winged helix DNA-binding domain"/>
    <property type="match status" value="1"/>
</dbReference>
<dbReference type="InterPro" id="IPR007627">
    <property type="entry name" value="RNA_pol_sigma70_r2"/>
</dbReference>
<keyword evidence="2" id="KW-0805">Transcription regulation</keyword>
<dbReference type="InterPro" id="IPR036388">
    <property type="entry name" value="WH-like_DNA-bd_sf"/>
</dbReference>
<dbReference type="PANTHER" id="PTHR43133">
    <property type="entry name" value="RNA POLYMERASE ECF-TYPE SIGMA FACTO"/>
    <property type="match status" value="1"/>
</dbReference>
<protein>
    <submittedName>
        <fullName evidence="7">Sigma-70 family RNA polymerase sigma factor</fullName>
    </submittedName>
</protein>
<dbReference type="NCBIfam" id="TIGR02937">
    <property type="entry name" value="sigma70-ECF"/>
    <property type="match status" value="1"/>
</dbReference>
<evidence type="ECO:0000256" key="4">
    <source>
        <dbReference type="ARBA" id="ARBA00023163"/>
    </source>
</evidence>
<feature type="domain" description="RNA polymerase sigma-70 region 2" evidence="5">
    <location>
        <begin position="25"/>
        <end position="82"/>
    </location>
</feature>
<dbReference type="PANTHER" id="PTHR43133:SF25">
    <property type="entry name" value="RNA POLYMERASE SIGMA FACTOR RFAY-RELATED"/>
    <property type="match status" value="1"/>
</dbReference>
<dbReference type="EMBL" id="SZQA01000016">
    <property type="protein sequence ID" value="TKK87362.1"/>
    <property type="molecule type" value="Genomic_DNA"/>
</dbReference>
<keyword evidence="4" id="KW-0804">Transcription</keyword>
<evidence type="ECO:0000259" key="5">
    <source>
        <dbReference type="Pfam" id="PF04542"/>
    </source>
</evidence>
<dbReference type="InterPro" id="IPR013324">
    <property type="entry name" value="RNA_pol_sigma_r3/r4-like"/>
</dbReference>
<dbReference type="InterPro" id="IPR013249">
    <property type="entry name" value="RNA_pol_sigma70_r4_t2"/>
</dbReference>
<evidence type="ECO:0000256" key="3">
    <source>
        <dbReference type="ARBA" id="ARBA00023082"/>
    </source>
</evidence>
<proteinExistence type="inferred from homology"/>
<feature type="domain" description="RNA polymerase sigma factor 70 region 4 type 2" evidence="6">
    <location>
        <begin position="119"/>
        <end position="165"/>
    </location>
</feature>
<dbReference type="SUPFAM" id="SSF88946">
    <property type="entry name" value="Sigma2 domain of RNA polymerase sigma factors"/>
    <property type="match status" value="1"/>
</dbReference>